<organism evidence="2 3">
    <name type="scientific">Rhodovarius crocodyli</name>
    <dbReference type="NCBI Taxonomy" id="1979269"/>
    <lineage>
        <taxon>Bacteria</taxon>
        <taxon>Pseudomonadati</taxon>
        <taxon>Pseudomonadota</taxon>
        <taxon>Alphaproteobacteria</taxon>
        <taxon>Acetobacterales</taxon>
        <taxon>Roseomonadaceae</taxon>
        <taxon>Rhodovarius</taxon>
    </lineage>
</organism>
<reference evidence="2 3" key="1">
    <citation type="submission" date="2019-01" db="EMBL/GenBank/DDBJ databases">
        <authorList>
            <person name="Chen W.-M."/>
        </authorList>
    </citation>
    <scope>NUCLEOTIDE SEQUENCE [LARGE SCALE GENOMIC DNA]</scope>
    <source>
        <strain evidence="2 3">CCP-6</strain>
    </source>
</reference>
<sequence>MKAALRAVAAKLRDSIRFHRCGWGWGVDLWWPSLCLGRVELRWSRPGAREEMRRLRGVEDAHAALRERVQGLSRDVERKQ</sequence>
<comment type="caution">
    <text evidence="2">The sequence shown here is derived from an EMBL/GenBank/DDBJ whole genome shotgun (WGS) entry which is preliminary data.</text>
</comment>
<accession>A0A437MN57</accession>
<feature type="coiled-coil region" evidence="1">
    <location>
        <begin position="48"/>
        <end position="75"/>
    </location>
</feature>
<dbReference type="RefSeq" id="WP_127785743.1">
    <property type="nucleotide sequence ID" value="NZ_SACL01000001.1"/>
</dbReference>
<proteinExistence type="predicted"/>
<dbReference type="AlphaFoldDB" id="A0A437MN57"/>
<name>A0A437MN57_9PROT</name>
<keyword evidence="1" id="KW-0175">Coiled coil</keyword>
<protein>
    <submittedName>
        <fullName evidence="2">Uncharacterized protein</fullName>
    </submittedName>
</protein>
<evidence type="ECO:0000313" key="3">
    <source>
        <dbReference type="Proteomes" id="UP000282957"/>
    </source>
</evidence>
<dbReference type="Proteomes" id="UP000282957">
    <property type="component" value="Unassembled WGS sequence"/>
</dbReference>
<evidence type="ECO:0000256" key="1">
    <source>
        <dbReference type="SAM" id="Coils"/>
    </source>
</evidence>
<evidence type="ECO:0000313" key="2">
    <source>
        <dbReference type="EMBL" id="RVT99081.1"/>
    </source>
</evidence>
<keyword evidence="3" id="KW-1185">Reference proteome</keyword>
<dbReference type="EMBL" id="SACL01000001">
    <property type="protein sequence ID" value="RVT99081.1"/>
    <property type="molecule type" value="Genomic_DNA"/>
</dbReference>
<gene>
    <name evidence="2" type="ORF">EOD42_02950</name>
</gene>